<dbReference type="InterPro" id="IPR023509">
    <property type="entry name" value="DTD-like_sf"/>
</dbReference>
<dbReference type="GO" id="GO:0051500">
    <property type="term" value="F:D-tyrosyl-tRNA(Tyr) deacylase activity"/>
    <property type="evidence" value="ECO:0007669"/>
    <property type="project" value="TreeGrafter"/>
</dbReference>
<dbReference type="AlphaFoldDB" id="A0A521G4I5"/>
<evidence type="ECO:0000256" key="2">
    <source>
        <dbReference type="HAMAP-Rule" id="MF_00518"/>
    </source>
</evidence>
<keyword evidence="2" id="KW-0820">tRNA-binding</keyword>
<dbReference type="CDD" id="cd00563">
    <property type="entry name" value="Dtyr_deacylase"/>
    <property type="match status" value="1"/>
</dbReference>
<comment type="caution">
    <text evidence="3">The sequence shown here is derived from an EMBL/GenBank/DDBJ whole genome shotgun (WGS) entry which is preliminary data.</text>
</comment>
<dbReference type="Gene3D" id="3.50.80.10">
    <property type="entry name" value="D-tyrosyl-tRNA(Tyr) deacylase"/>
    <property type="match status" value="1"/>
</dbReference>
<gene>
    <name evidence="2" type="primary">dtd</name>
    <name evidence="3" type="ORF">CDV28_10257</name>
</gene>
<dbReference type="InterPro" id="IPR003732">
    <property type="entry name" value="Daa-tRNA_deacyls_DTD"/>
</dbReference>
<dbReference type="HAMAP" id="MF_00518">
    <property type="entry name" value="Deacylase_Dtd"/>
    <property type="match status" value="1"/>
</dbReference>
<dbReference type="EC" id="3.1.1.96" evidence="2"/>
<dbReference type="Proteomes" id="UP000316238">
    <property type="component" value="Unassembled WGS sequence"/>
</dbReference>
<dbReference type="FunFam" id="3.50.80.10:FF:000001">
    <property type="entry name" value="D-aminoacyl-tRNA deacylase"/>
    <property type="match status" value="1"/>
</dbReference>
<evidence type="ECO:0000313" key="3">
    <source>
        <dbReference type="EMBL" id="TAA75935.1"/>
    </source>
</evidence>
<evidence type="ECO:0000256" key="1">
    <source>
        <dbReference type="ARBA" id="ARBA00009673"/>
    </source>
</evidence>
<dbReference type="GO" id="GO:0005737">
    <property type="term" value="C:cytoplasm"/>
    <property type="evidence" value="ECO:0007669"/>
    <property type="project" value="UniProtKB-SubCell"/>
</dbReference>
<dbReference type="NCBIfam" id="TIGR00256">
    <property type="entry name" value="D-aminoacyl-tRNA deacylase"/>
    <property type="match status" value="1"/>
</dbReference>
<keyword evidence="2" id="KW-0694">RNA-binding</keyword>
<keyword evidence="4" id="KW-1185">Reference proteome</keyword>
<keyword evidence="2" id="KW-0963">Cytoplasm</keyword>
<dbReference type="EC" id="3.1.1.-" evidence="2"/>
<comment type="subunit">
    <text evidence="2">Homodimer.</text>
</comment>
<comment type="subcellular location">
    <subcellularLocation>
        <location evidence="2">Cytoplasm</location>
    </subcellularLocation>
</comment>
<dbReference type="SUPFAM" id="SSF69500">
    <property type="entry name" value="DTD-like"/>
    <property type="match status" value="1"/>
</dbReference>
<dbReference type="GO" id="GO:0000049">
    <property type="term" value="F:tRNA binding"/>
    <property type="evidence" value="ECO:0007669"/>
    <property type="project" value="UniProtKB-UniRule"/>
</dbReference>
<organism evidence="3 4">
    <name type="scientific">Candidatus Electronema aureum</name>
    <dbReference type="NCBI Taxonomy" id="2005002"/>
    <lineage>
        <taxon>Bacteria</taxon>
        <taxon>Pseudomonadati</taxon>
        <taxon>Thermodesulfobacteriota</taxon>
        <taxon>Desulfobulbia</taxon>
        <taxon>Desulfobulbales</taxon>
        <taxon>Desulfobulbaceae</taxon>
        <taxon>Candidatus Electronema</taxon>
    </lineage>
</organism>
<comment type="domain">
    <text evidence="2">A Gly-cisPro motif from one monomer fits into the active site of the other monomer to allow specific chiral rejection of L-amino acids.</text>
</comment>
<evidence type="ECO:0000313" key="4">
    <source>
        <dbReference type="Proteomes" id="UP000316238"/>
    </source>
</evidence>
<comment type="catalytic activity">
    <reaction evidence="2">
        <text>a D-aminoacyl-tRNA + H2O = a tRNA + a D-alpha-amino acid + H(+)</text>
        <dbReference type="Rhea" id="RHEA:13953"/>
        <dbReference type="Rhea" id="RHEA-COMP:10123"/>
        <dbReference type="Rhea" id="RHEA-COMP:10124"/>
        <dbReference type="ChEBI" id="CHEBI:15377"/>
        <dbReference type="ChEBI" id="CHEBI:15378"/>
        <dbReference type="ChEBI" id="CHEBI:59871"/>
        <dbReference type="ChEBI" id="CHEBI:78442"/>
        <dbReference type="ChEBI" id="CHEBI:79333"/>
        <dbReference type="EC" id="3.1.1.96"/>
    </reaction>
</comment>
<dbReference type="GO" id="GO:0019478">
    <property type="term" value="P:D-amino acid catabolic process"/>
    <property type="evidence" value="ECO:0007669"/>
    <property type="project" value="UniProtKB-UniRule"/>
</dbReference>
<keyword evidence="2 3" id="KW-0378">Hydrolase</keyword>
<dbReference type="Pfam" id="PF02580">
    <property type="entry name" value="Tyr_Deacylase"/>
    <property type="match status" value="1"/>
</dbReference>
<name>A0A521G4I5_9BACT</name>
<dbReference type="PANTHER" id="PTHR10472:SF5">
    <property type="entry name" value="D-AMINOACYL-TRNA DEACYLASE 1"/>
    <property type="match status" value="1"/>
</dbReference>
<dbReference type="GO" id="GO:0106026">
    <property type="term" value="F:Gly-tRNA(Ala) deacylase activity"/>
    <property type="evidence" value="ECO:0007669"/>
    <property type="project" value="UniProtKB-UniRule"/>
</dbReference>
<comment type="similarity">
    <text evidence="1 2">Belongs to the DTD family.</text>
</comment>
<protein>
    <recommendedName>
        <fullName evidence="2">D-aminoacyl-tRNA deacylase</fullName>
        <shortName evidence="2">DTD</shortName>
        <ecNumber evidence="2">3.1.1.96</ecNumber>
    </recommendedName>
    <alternativeName>
        <fullName evidence="2">Gly-tRNA(Ala) deacylase</fullName>
        <ecNumber evidence="2">3.1.1.-</ecNumber>
    </alternativeName>
</protein>
<comment type="function">
    <text evidence="2">An aminoacyl-tRNA editing enzyme that deacylates mischarged D-aminoacyl-tRNAs. Also deacylates mischarged glycyl-tRNA(Ala), protecting cells against glycine mischarging by AlaRS. Acts via tRNA-based rather than protein-based catalysis; rejects L-amino acids rather than detecting D-amino acids in the active site. By recycling D-aminoacyl-tRNA to D-amino acids and free tRNA molecules, this enzyme counteracts the toxicity associated with the formation of D-aminoacyl-tRNA entities in vivo and helps enforce protein L-homochirality.</text>
</comment>
<comment type="catalytic activity">
    <reaction evidence="2">
        <text>glycyl-tRNA(Ala) + H2O = tRNA(Ala) + glycine + H(+)</text>
        <dbReference type="Rhea" id="RHEA:53744"/>
        <dbReference type="Rhea" id="RHEA-COMP:9657"/>
        <dbReference type="Rhea" id="RHEA-COMP:13640"/>
        <dbReference type="ChEBI" id="CHEBI:15377"/>
        <dbReference type="ChEBI" id="CHEBI:15378"/>
        <dbReference type="ChEBI" id="CHEBI:57305"/>
        <dbReference type="ChEBI" id="CHEBI:78442"/>
        <dbReference type="ChEBI" id="CHEBI:78522"/>
    </reaction>
</comment>
<accession>A0A521G4I5</accession>
<proteinExistence type="inferred from homology"/>
<reference evidence="3" key="1">
    <citation type="submission" date="2017-07" db="EMBL/GenBank/DDBJ databases">
        <title>The cable genome - Insights into the physiology and evolution of filamentous bacteria capable of sulfide oxidation via long distance electron transfer.</title>
        <authorList>
            <person name="Thorup C."/>
            <person name="Bjerg J.T."/>
            <person name="Schreiber L."/>
            <person name="Nielsen L.P."/>
            <person name="Kjeldsen K.U."/>
            <person name="Boesen T."/>
            <person name="Boggild A."/>
            <person name="Meysman F."/>
            <person name="Geelhoed J."/>
            <person name="Schramm A."/>
        </authorList>
    </citation>
    <scope>NUCLEOTIDE SEQUENCE [LARGE SCALE GENOMIC DNA]</scope>
    <source>
        <strain evidence="3">GS</strain>
    </source>
</reference>
<feature type="short sequence motif" description="Gly-cisPro motif, important for rejection of L-amino acids" evidence="2">
    <location>
        <begin position="137"/>
        <end position="138"/>
    </location>
</feature>
<dbReference type="EMBL" id="NQJD01000002">
    <property type="protein sequence ID" value="TAA75935.1"/>
    <property type="molecule type" value="Genomic_DNA"/>
</dbReference>
<dbReference type="GO" id="GO:0043908">
    <property type="term" value="F:Ser(Gly)-tRNA(Ala) hydrolase activity"/>
    <property type="evidence" value="ECO:0007669"/>
    <property type="project" value="UniProtKB-UniRule"/>
</dbReference>
<dbReference type="PANTHER" id="PTHR10472">
    <property type="entry name" value="D-TYROSYL-TRNA TYR DEACYLASE"/>
    <property type="match status" value="1"/>
</dbReference>
<sequence length="149" mass="16168">MRAVVQRVSSASVTVAGRQTGAIDAGLLVLLGVHGVDEQKDITWLADKVINLRIFDDEAGLMNRSLLETGGGMLIVSQFTLLGDCRKGRRPSWSEAAPPERAKQLYLDFIAAIKDYGITTASGEFQAMMEVSLINSGPVTILLDSQKRF</sequence>